<dbReference type="GeneID" id="104989839"/>
<proteinExistence type="predicted"/>
<feature type="compositionally biased region" description="Gly residues" evidence="1">
    <location>
        <begin position="128"/>
        <end position="137"/>
    </location>
</feature>
<accession>A0A6P3H9R8</accession>
<dbReference type="RefSeq" id="XP_010839933.1">
    <property type="nucleotide sequence ID" value="XM_010841631.1"/>
</dbReference>
<dbReference type="AlphaFoldDB" id="A0A6P3H9R8"/>
<evidence type="ECO:0000313" key="3">
    <source>
        <dbReference type="RefSeq" id="XP_010839933.1"/>
    </source>
</evidence>
<name>A0A6P3H9R8_BISBB</name>
<organism evidence="2 3">
    <name type="scientific">Bison bison bison</name>
    <name type="common">North American plains bison</name>
    <dbReference type="NCBI Taxonomy" id="43346"/>
    <lineage>
        <taxon>Eukaryota</taxon>
        <taxon>Metazoa</taxon>
        <taxon>Chordata</taxon>
        <taxon>Craniata</taxon>
        <taxon>Vertebrata</taxon>
        <taxon>Euteleostomi</taxon>
        <taxon>Mammalia</taxon>
        <taxon>Eutheria</taxon>
        <taxon>Laurasiatheria</taxon>
        <taxon>Artiodactyla</taxon>
        <taxon>Ruminantia</taxon>
        <taxon>Pecora</taxon>
        <taxon>Bovidae</taxon>
        <taxon>Bovinae</taxon>
        <taxon>Bison</taxon>
    </lineage>
</organism>
<dbReference type="KEGG" id="bbis:104989839"/>
<sequence>MGGGKELNSTLCLDDEYMCVNAVKSGQCSSFPAGFLRNVAQRPRRGVERMLRCPCRMRKEVPETLNLSQSTTCPLRRRAGYVEDPGSASPGRRRREDAGSSRGAPGAAERRGAGRGLQARRGGEEQGRGVGGGGGRGTTEERRSRFARLSVVRCLPDTMALAEVVVCAVGRVVTLPAVEITAQATALLVLVMLSAAEDNGWESPLFSGARGQPAEPRSQRPPRKPLVVWFLGGRKELRGQGRTGTFVRLGEDLNLWIRYLLLKEGM</sequence>
<evidence type="ECO:0000256" key="1">
    <source>
        <dbReference type="SAM" id="MobiDB-lite"/>
    </source>
</evidence>
<protein>
    <submittedName>
        <fullName evidence="3">Uncharacterized protein LOC104989839</fullName>
    </submittedName>
</protein>
<gene>
    <name evidence="3" type="primary">LOC104989839</name>
</gene>
<dbReference type="Proteomes" id="UP000515208">
    <property type="component" value="Unplaced"/>
</dbReference>
<evidence type="ECO:0000313" key="2">
    <source>
        <dbReference type="Proteomes" id="UP000515208"/>
    </source>
</evidence>
<reference evidence="3" key="1">
    <citation type="submission" date="2025-08" db="UniProtKB">
        <authorList>
            <consortium name="RefSeq"/>
        </authorList>
    </citation>
    <scope>IDENTIFICATION</scope>
    <source>
        <tissue evidence="3">Blood</tissue>
    </source>
</reference>
<feature type="region of interest" description="Disordered" evidence="1">
    <location>
        <begin position="76"/>
        <end position="142"/>
    </location>
</feature>
<keyword evidence="2" id="KW-1185">Reference proteome</keyword>